<dbReference type="AlphaFoldDB" id="A0A0A1V7M1"/>
<feature type="region of interest" description="Disordered" evidence="1">
    <location>
        <begin position="281"/>
        <end position="301"/>
    </location>
</feature>
<gene>
    <name evidence="2" type="ORF">X797_000959</name>
</gene>
<dbReference type="OrthoDB" id="5210591at2759"/>
<evidence type="ECO:0000313" key="2">
    <source>
        <dbReference type="EMBL" id="EXV06242.1"/>
    </source>
</evidence>
<dbReference type="EMBL" id="JELW01000001">
    <property type="protein sequence ID" value="EXV06242.1"/>
    <property type="molecule type" value="Genomic_DNA"/>
</dbReference>
<accession>A0A0A1V7M1</accession>
<dbReference type="eggNOG" id="ENOG502S1B6">
    <property type="taxonomic scope" value="Eukaryota"/>
</dbReference>
<evidence type="ECO:0000256" key="1">
    <source>
        <dbReference type="SAM" id="MobiDB-lite"/>
    </source>
</evidence>
<dbReference type="HOGENOM" id="CLU_019843_2_0_1"/>
<protein>
    <submittedName>
        <fullName evidence="2">Uncharacterized protein</fullName>
    </submittedName>
</protein>
<reference evidence="2 3" key="1">
    <citation type="submission" date="2014-02" db="EMBL/GenBank/DDBJ databases">
        <title>The genome sequence of the entomopathogenic fungus Metarhizium robertsii ARSEF 2575.</title>
        <authorList>
            <person name="Giuliano Garisto Donzelli B."/>
            <person name="Roe B.A."/>
            <person name="Macmil S.L."/>
            <person name="Krasnoff S.B."/>
            <person name="Gibson D.M."/>
        </authorList>
    </citation>
    <scope>NUCLEOTIDE SEQUENCE [LARGE SCALE GENOMIC DNA]</scope>
    <source>
        <strain evidence="2 3">ARSEF 2575</strain>
    </source>
</reference>
<comment type="caution">
    <text evidence="2">The sequence shown here is derived from an EMBL/GenBank/DDBJ whole genome shotgun (WGS) entry which is preliminary data.</text>
</comment>
<proteinExistence type="predicted"/>
<organism evidence="2 3">
    <name type="scientific">Metarhizium robertsii</name>
    <dbReference type="NCBI Taxonomy" id="568076"/>
    <lineage>
        <taxon>Eukaryota</taxon>
        <taxon>Fungi</taxon>
        <taxon>Dikarya</taxon>
        <taxon>Ascomycota</taxon>
        <taxon>Pezizomycotina</taxon>
        <taxon>Sordariomycetes</taxon>
        <taxon>Hypocreomycetidae</taxon>
        <taxon>Hypocreales</taxon>
        <taxon>Clavicipitaceae</taxon>
        <taxon>Metarhizium</taxon>
    </lineage>
</organism>
<evidence type="ECO:0000313" key="3">
    <source>
        <dbReference type="Proteomes" id="UP000030151"/>
    </source>
</evidence>
<sequence>MNELQEAIGFDGAHPVDLKRLYLTPENRLHVHYVASSSDEEQLTLTLVPTSTKILRTEQASISSEAMLLQWLGSDGHVCPLAKERQRNPEALEKAPKGSDAEAKLSKHTCQFKKTLPRVVKHGRVKCPNDVEFLLTTRTGGAILSSAINTLSKPQQRRIDFQIGQLVRELSTCQSPNGHFGVASAVLKAAGIHHTMSILSPVPTEQVTNDAIYARWSDAFLSLLESVLRDAEDVALSLEYDRLRFHAGRFRKILDEVTVPCLVILDAGEYANTHIITSSDCTTQDPKVSMQRHGNTSFGTEKPQTVAAPLFEANRSARNAQKGNEHGPVPVPVPVPITTRQSPDTPRVIGIQDWHNSVFGDPLFTSVLTRHKNTDMLDGLMDQTGHVESKAIRQAIHLAKDFQHVDVRRLLYDCYHSVTTIVTEYYRMTVDGDDRELPARRRLVQAIVRLDDLDDHGRKLHPHPCPAHPIAKRKKSY</sequence>
<dbReference type="Proteomes" id="UP000030151">
    <property type="component" value="Unassembled WGS sequence"/>
</dbReference>
<name>A0A0A1V7M1_9HYPO</name>
<feature type="region of interest" description="Disordered" evidence="1">
    <location>
        <begin position="458"/>
        <end position="477"/>
    </location>
</feature>